<proteinExistence type="predicted"/>
<evidence type="ECO:0000313" key="1">
    <source>
        <dbReference type="EMBL" id="QQP49676.1"/>
    </source>
</evidence>
<dbReference type="EMBL" id="CP045895">
    <property type="protein sequence ID" value="QQP49676.1"/>
    <property type="molecule type" value="Genomic_DNA"/>
</dbReference>
<dbReference type="OrthoDB" id="9981685at2759"/>
<evidence type="ECO:0000313" key="2">
    <source>
        <dbReference type="Proteomes" id="UP000595437"/>
    </source>
</evidence>
<dbReference type="AlphaFoldDB" id="A0A7T8K909"/>
<gene>
    <name evidence="1" type="ORF">FKW44_010429</name>
</gene>
<keyword evidence="2" id="KW-1185">Reference proteome</keyword>
<reference evidence="2" key="1">
    <citation type="submission" date="2021-01" db="EMBL/GenBank/DDBJ databases">
        <title>Caligus Genome Assembly.</title>
        <authorList>
            <person name="Gallardo-Escarate C."/>
        </authorList>
    </citation>
    <scope>NUCLEOTIDE SEQUENCE [LARGE SCALE GENOMIC DNA]</scope>
</reference>
<organism evidence="1 2">
    <name type="scientific">Caligus rogercresseyi</name>
    <name type="common">Sea louse</name>
    <dbReference type="NCBI Taxonomy" id="217165"/>
    <lineage>
        <taxon>Eukaryota</taxon>
        <taxon>Metazoa</taxon>
        <taxon>Ecdysozoa</taxon>
        <taxon>Arthropoda</taxon>
        <taxon>Crustacea</taxon>
        <taxon>Multicrustacea</taxon>
        <taxon>Hexanauplia</taxon>
        <taxon>Copepoda</taxon>
        <taxon>Siphonostomatoida</taxon>
        <taxon>Caligidae</taxon>
        <taxon>Caligus</taxon>
    </lineage>
</organism>
<sequence>HQKRIPAAEDGIGDGLGAVNSNGKKSSLLWIPDGVKINKIVYLDFLKTKVFLWIHGEFGGTELRPILQRLCKSGMQSIFTTFGARSFDLPHLLIETPLTLPRRGWANKDQMLVAAEAAWNKIPENIVLNS</sequence>
<dbReference type="Proteomes" id="UP000595437">
    <property type="component" value="Chromosome 6"/>
</dbReference>
<accession>A0A7T8K909</accession>
<name>A0A7T8K909_CALRO</name>
<protein>
    <submittedName>
        <fullName evidence="1">Uncharacterized protein</fullName>
    </submittedName>
</protein>
<feature type="non-terminal residue" evidence="1">
    <location>
        <position position="130"/>
    </location>
</feature>